<accession>A0AAN5CJ64</accession>
<feature type="non-terminal residue" evidence="2">
    <location>
        <position position="1"/>
    </location>
</feature>
<keyword evidence="1" id="KW-0472">Membrane</keyword>
<dbReference type="Pfam" id="PF10327">
    <property type="entry name" value="7TM_GPCR_Sri"/>
    <property type="match status" value="1"/>
</dbReference>
<proteinExistence type="predicted"/>
<comment type="caution">
    <text evidence="2">The sequence shown here is derived from an EMBL/GenBank/DDBJ whole genome shotgun (WGS) entry which is preliminary data.</text>
</comment>
<evidence type="ECO:0000256" key="1">
    <source>
        <dbReference type="SAM" id="Phobius"/>
    </source>
</evidence>
<dbReference type="InterPro" id="IPR019429">
    <property type="entry name" value="7TM_GPCR_serpentine_rcpt_Sri"/>
</dbReference>
<name>A0AAN5CJ64_9BILA</name>
<reference evidence="3" key="1">
    <citation type="submission" date="2022-10" db="EMBL/GenBank/DDBJ databases">
        <title>Genome assembly of Pristionchus species.</title>
        <authorList>
            <person name="Yoshida K."/>
            <person name="Sommer R.J."/>
        </authorList>
    </citation>
    <scope>NUCLEOTIDE SEQUENCE [LARGE SCALE GENOMIC DNA]</scope>
    <source>
        <strain evidence="3">RS5460</strain>
    </source>
</reference>
<gene>
    <name evidence="2" type="ORF">PMAYCL1PPCAC_15535</name>
</gene>
<keyword evidence="1" id="KW-0812">Transmembrane</keyword>
<dbReference type="PANTHER" id="PTHR22941">
    <property type="entry name" value="SERPENTINE RECEPTOR"/>
    <property type="match status" value="1"/>
</dbReference>
<dbReference type="EMBL" id="BTRK01000004">
    <property type="protein sequence ID" value="GMR45340.1"/>
    <property type="molecule type" value="Genomic_DNA"/>
</dbReference>
<dbReference type="PANTHER" id="PTHR22941:SF26">
    <property type="entry name" value="SERPENTINE RECEPTOR, CLASS H"/>
    <property type="match status" value="1"/>
</dbReference>
<feature type="transmembrane region" description="Helical" evidence="1">
    <location>
        <begin position="20"/>
        <end position="39"/>
    </location>
</feature>
<protein>
    <recommendedName>
        <fullName evidence="4">G protein-coupled receptor</fullName>
    </recommendedName>
</protein>
<evidence type="ECO:0008006" key="4">
    <source>
        <dbReference type="Google" id="ProtNLM"/>
    </source>
</evidence>
<evidence type="ECO:0000313" key="2">
    <source>
        <dbReference type="EMBL" id="GMR45340.1"/>
    </source>
</evidence>
<dbReference type="AlphaFoldDB" id="A0AAN5CJ64"/>
<dbReference type="Proteomes" id="UP001328107">
    <property type="component" value="Unassembled WGS sequence"/>
</dbReference>
<sequence length="127" mass="14613">NMNSTDLPEARRDVIVLVHHITGAVFFIVNLFVCLLIIIDSDPRGKSYRKYLFSLQASSTIFDLFSNVYTPFMLVNGRLIYSESFLAKHIDMVGFVAIEALLFAEVINFYFICVYYRRNVSLLIGEK</sequence>
<evidence type="ECO:0000313" key="3">
    <source>
        <dbReference type="Proteomes" id="UP001328107"/>
    </source>
</evidence>
<feature type="transmembrane region" description="Helical" evidence="1">
    <location>
        <begin position="92"/>
        <end position="116"/>
    </location>
</feature>
<keyword evidence="3" id="KW-1185">Reference proteome</keyword>
<dbReference type="InterPro" id="IPR053220">
    <property type="entry name" value="Nematode_rcpt-like_serp_H"/>
</dbReference>
<organism evidence="2 3">
    <name type="scientific">Pristionchus mayeri</name>
    <dbReference type="NCBI Taxonomy" id="1317129"/>
    <lineage>
        <taxon>Eukaryota</taxon>
        <taxon>Metazoa</taxon>
        <taxon>Ecdysozoa</taxon>
        <taxon>Nematoda</taxon>
        <taxon>Chromadorea</taxon>
        <taxon>Rhabditida</taxon>
        <taxon>Rhabditina</taxon>
        <taxon>Diplogasteromorpha</taxon>
        <taxon>Diplogasteroidea</taxon>
        <taxon>Neodiplogasteridae</taxon>
        <taxon>Pristionchus</taxon>
    </lineage>
</organism>
<feature type="transmembrane region" description="Helical" evidence="1">
    <location>
        <begin position="51"/>
        <end position="72"/>
    </location>
</feature>
<feature type="non-terminal residue" evidence="2">
    <location>
        <position position="127"/>
    </location>
</feature>
<keyword evidence="1" id="KW-1133">Transmembrane helix</keyword>